<accession>A0A4P6ZJ81</accession>
<dbReference type="AlphaFoldDB" id="A0A4P6ZJ81"/>
<sequence length="427" mass="49381">MNSFSKLKKSILFILPTYDPLNNMRGLSVRKVAKQLTINNVNVQCITFKENSASLSYELNEGVKIHRVNQRFLVRLINDSSNSLEGLKFKTGIFLSRIQGLIMAPFWPLLSIFEIFRLYNTAEQKHLKENFSCVIGCYKRVETLLAALFLKKKYPEIKFIAYTLDCMSRSLVPKILNTNIALHSVKRWERFIFSKADYICIMQSHQNHYKQEEYKRFESKFVIMDIPLFELNDTNPNVDLNKKGEKINLVFTGSMSESTADPSYFIKILESVDDMVFEFNIYGGTSSVTISNNIKNSYLYGKKIFWHGVVSPEKAAQKQKEADILISFGNDNECMIPSKIFEYIALKKHVMHFYKSLTDSALPYFEKYGNATLIQEEQKISSDVSQKVMDLLMNIPDVKIDNDLLLEKFYNNTAEPMADFIISLLKK</sequence>
<keyword evidence="2" id="KW-1185">Reference proteome</keyword>
<dbReference type="OrthoDB" id="9794575at2"/>
<evidence type="ECO:0000313" key="1">
    <source>
        <dbReference type="EMBL" id="QBO59682.1"/>
    </source>
</evidence>
<dbReference type="KEGG" id="csal:NBC122_02882"/>
<name>A0A4P6ZJ81_9FLAO</name>
<gene>
    <name evidence="1" type="ORF">NBC122_02882</name>
</gene>
<dbReference type="EMBL" id="CP037954">
    <property type="protein sequence ID" value="QBO59682.1"/>
    <property type="molecule type" value="Genomic_DNA"/>
</dbReference>
<dbReference type="Gene3D" id="3.40.50.2000">
    <property type="entry name" value="Glycogen Phosphorylase B"/>
    <property type="match status" value="1"/>
</dbReference>
<proteinExistence type="predicted"/>
<protein>
    <submittedName>
        <fullName evidence="1">Uncharacterized protein</fullName>
    </submittedName>
</protein>
<organism evidence="1 2">
    <name type="scientific">Chryseobacterium salivictor</name>
    <dbReference type="NCBI Taxonomy" id="2547600"/>
    <lineage>
        <taxon>Bacteria</taxon>
        <taxon>Pseudomonadati</taxon>
        <taxon>Bacteroidota</taxon>
        <taxon>Flavobacteriia</taxon>
        <taxon>Flavobacteriales</taxon>
        <taxon>Weeksellaceae</taxon>
        <taxon>Chryseobacterium group</taxon>
        <taxon>Chryseobacterium</taxon>
    </lineage>
</organism>
<reference evidence="1 2" key="1">
    <citation type="submission" date="2019-03" db="EMBL/GenBank/DDBJ databases">
        <authorList>
            <person name="Kim H."/>
            <person name="Yu S.-M."/>
        </authorList>
    </citation>
    <scope>NUCLEOTIDE SEQUENCE [LARGE SCALE GENOMIC DNA]</scope>
    <source>
        <strain evidence="1 2">NBC122</strain>
    </source>
</reference>
<evidence type="ECO:0000313" key="2">
    <source>
        <dbReference type="Proteomes" id="UP000294419"/>
    </source>
</evidence>
<dbReference type="RefSeq" id="WP_133440990.1">
    <property type="nucleotide sequence ID" value="NZ_CP037954.1"/>
</dbReference>
<dbReference type="Proteomes" id="UP000294419">
    <property type="component" value="Chromosome"/>
</dbReference>